<accession>A0A6B9FBV0</accession>
<reference evidence="1 2" key="1">
    <citation type="submission" date="2018-12" db="EMBL/GenBank/DDBJ databases">
        <title>Complete genome sequence of Haloplanus rallus MBLA0036.</title>
        <authorList>
            <person name="Nam Y.-d."/>
            <person name="Kang J."/>
            <person name="Chung W.-H."/>
            <person name="Park Y.S."/>
        </authorList>
    </citation>
    <scope>NUCLEOTIDE SEQUENCE [LARGE SCALE GENOMIC DNA]</scope>
    <source>
        <strain evidence="1 2">MBLA0036</strain>
    </source>
</reference>
<dbReference type="OrthoDB" id="307563at2157"/>
<dbReference type="Proteomes" id="UP000428325">
    <property type="component" value="Chromosome"/>
</dbReference>
<protein>
    <submittedName>
        <fullName evidence="1">Uncharacterized protein</fullName>
    </submittedName>
</protein>
<dbReference type="AlphaFoldDB" id="A0A6B9FBV0"/>
<dbReference type="RefSeq" id="WP_157690380.1">
    <property type="nucleotide sequence ID" value="NZ_CP034345.1"/>
</dbReference>
<proteinExistence type="predicted"/>
<dbReference type="EMBL" id="CP034345">
    <property type="protein sequence ID" value="QGX95921.1"/>
    <property type="molecule type" value="Genomic_DNA"/>
</dbReference>
<gene>
    <name evidence="1" type="ORF">EI982_14570</name>
</gene>
<dbReference type="KEGG" id="hra:EI982_14570"/>
<organism evidence="1 2">
    <name type="scientific">Haloplanus rallus</name>
    <dbReference type="NCBI Taxonomy" id="1816183"/>
    <lineage>
        <taxon>Archaea</taxon>
        <taxon>Methanobacteriati</taxon>
        <taxon>Methanobacteriota</taxon>
        <taxon>Stenosarchaea group</taxon>
        <taxon>Halobacteria</taxon>
        <taxon>Halobacteriales</taxon>
        <taxon>Haloferacaceae</taxon>
        <taxon>Haloplanus</taxon>
    </lineage>
</organism>
<name>A0A6B9FBV0_9EURY</name>
<sequence>MEKIDRWMELVYENRVQDEYDQITPIVADEGKGKSTFMLESTGRWQHLKGDEPSIDSVLDRVVWDDRAEFRTALADYPRRAAIPVMDAAHVLFNREQMNPEQIEAEKGLLDVRTQEYFILLGYQDWDDIPRTLRKRRAKNVLRIPTRGTIYGYSRASLDEKYKNCGEDEWPEPDLIDTFPNLDGTDLWAEFKRRDREHKKARLRVDDDDSEEAELTARELAEEIRAEGVGRVVSIHGGNKQPYIDAGLIEADYGVSIREAKKVKSLLEREVDVEQYA</sequence>
<dbReference type="GeneID" id="43370794"/>
<evidence type="ECO:0000313" key="1">
    <source>
        <dbReference type="EMBL" id="QGX95921.1"/>
    </source>
</evidence>
<evidence type="ECO:0000313" key="2">
    <source>
        <dbReference type="Proteomes" id="UP000428325"/>
    </source>
</evidence>
<keyword evidence="2" id="KW-1185">Reference proteome</keyword>